<dbReference type="Proteomes" id="UP000195305">
    <property type="component" value="Unassembled WGS sequence"/>
</dbReference>
<dbReference type="SUPFAM" id="SSF46894">
    <property type="entry name" value="C-terminal effector domain of the bipartite response regulators"/>
    <property type="match status" value="1"/>
</dbReference>
<dbReference type="OrthoDB" id="142950at2"/>
<reference evidence="1 2" key="1">
    <citation type="journal article" date="2018" name="BMC Genomics">
        <title>Whole genome sequencing and function prediction of 133 gut anaerobes isolated from chicken caecum in pure cultures.</title>
        <authorList>
            <person name="Medvecky M."/>
            <person name="Cejkova D."/>
            <person name="Polansky O."/>
            <person name="Karasova D."/>
            <person name="Kubasova T."/>
            <person name="Cizek A."/>
            <person name="Rychlik I."/>
        </authorList>
    </citation>
    <scope>NUCLEOTIDE SEQUENCE [LARGE SCALE GENOMIC DNA]</scope>
    <source>
        <strain evidence="1 2">An13</strain>
    </source>
</reference>
<protein>
    <submittedName>
        <fullName evidence="1">Uncharacterized protein</fullName>
    </submittedName>
</protein>
<dbReference type="InterPro" id="IPR016032">
    <property type="entry name" value="Sig_transdc_resp-reg_C-effctor"/>
</dbReference>
<name>A0A1Y4T311_9FIRM</name>
<dbReference type="EMBL" id="NFLJ01000001">
    <property type="protein sequence ID" value="OUQ36588.1"/>
    <property type="molecule type" value="Genomic_DNA"/>
</dbReference>
<dbReference type="InterPro" id="IPR011990">
    <property type="entry name" value="TPR-like_helical_dom_sf"/>
</dbReference>
<evidence type="ECO:0000313" key="2">
    <source>
        <dbReference type="Proteomes" id="UP000195305"/>
    </source>
</evidence>
<dbReference type="InterPro" id="IPR051677">
    <property type="entry name" value="AfsR-DnrI-RedD_regulator"/>
</dbReference>
<dbReference type="InterPro" id="IPR036388">
    <property type="entry name" value="WH-like_DNA-bd_sf"/>
</dbReference>
<accession>A0A1Y4T311</accession>
<sequence>MEKSIGILIVVNPRKHREHIGFLQTISYVMYSTLNELNQSEKDKPFNTKITNNKDIVINIFRTMEIITSKDVLREEELNSPSIIRLVTYLLLNKGTSHPARLICDAIWPDEIIDNPSKKVKALVYRLNLQLKDMLSDRLIVSTKYGYQLNPELNIITDIQQFEKLWLESQAALSTEAKKELLKKIVEIYKGTILSSASGEHWLTLSETNYHSKYLGSTNELLKMFFEAHDYKDIQKYASQSLVLDSANKEAYLWLILAMDKLGSVEMAKGELRTAEKVLIDEEYQDLLTELKQHDFGI</sequence>
<comment type="caution">
    <text evidence="1">The sequence shown here is derived from an EMBL/GenBank/DDBJ whole genome shotgun (WGS) entry which is preliminary data.</text>
</comment>
<dbReference type="Gene3D" id="1.25.40.10">
    <property type="entry name" value="Tetratricopeptide repeat domain"/>
    <property type="match status" value="1"/>
</dbReference>
<gene>
    <name evidence="1" type="ORF">B5E75_00160</name>
</gene>
<proteinExistence type="predicted"/>
<keyword evidence="2" id="KW-1185">Reference proteome</keyword>
<organism evidence="1 2">
    <name type="scientific">Massilimicrobiota timonensis</name>
    <dbReference type="NCBI Taxonomy" id="1776392"/>
    <lineage>
        <taxon>Bacteria</taxon>
        <taxon>Bacillati</taxon>
        <taxon>Bacillota</taxon>
        <taxon>Erysipelotrichia</taxon>
        <taxon>Erysipelotrichales</taxon>
        <taxon>Erysipelotrichaceae</taxon>
        <taxon>Massilimicrobiota</taxon>
    </lineage>
</organism>
<dbReference type="AlphaFoldDB" id="A0A1Y4T311"/>
<dbReference type="Gene3D" id="1.10.10.10">
    <property type="entry name" value="Winged helix-like DNA-binding domain superfamily/Winged helix DNA-binding domain"/>
    <property type="match status" value="1"/>
</dbReference>
<dbReference type="PANTHER" id="PTHR35807:SF1">
    <property type="entry name" value="TRANSCRIPTIONAL REGULATOR REDD"/>
    <property type="match status" value="1"/>
</dbReference>
<dbReference type="PANTHER" id="PTHR35807">
    <property type="entry name" value="TRANSCRIPTIONAL REGULATOR REDD-RELATED"/>
    <property type="match status" value="1"/>
</dbReference>
<dbReference type="GO" id="GO:0003677">
    <property type="term" value="F:DNA binding"/>
    <property type="evidence" value="ECO:0007669"/>
    <property type="project" value="InterPro"/>
</dbReference>
<evidence type="ECO:0000313" key="1">
    <source>
        <dbReference type="EMBL" id="OUQ36588.1"/>
    </source>
</evidence>
<dbReference type="GO" id="GO:0006355">
    <property type="term" value="P:regulation of DNA-templated transcription"/>
    <property type="evidence" value="ECO:0007669"/>
    <property type="project" value="InterPro"/>
</dbReference>